<feature type="compositionally biased region" description="Polar residues" evidence="4">
    <location>
        <begin position="24"/>
        <end position="40"/>
    </location>
</feature>
<dbReference type="SMART" id="SM00066">
    <property type="entry name" value="GAL4"/>
    <property type="match status" value="1"/>
</dbReference>
<evidence type="ECO:0000256" key="4">
    <source>
        <dbReference type="SAM" id="MobiDB-lite"/>
    </source>
</evidence>
<dbReference type="PROSITE" id="PS00463">
    <property type="entry name" value="ZN2_CY6_FUNGAL_1"/>
    <property type="match status" value="1"/>
</dbReference>
<organism evidence="6 7">
    <name type="scientific">Phaeosphaeria nodorum (strain SN15 / ATCC MYA-4574 / FGSC 10173)</name>
    <name type="common">Glume blotch fungus</name>
    <name type="synonym">Parastagonospora nodorum</name>
    <dbReference type="NCBI Taxonomy" id="321614"/>
    <lineage>
        <taxon>Eukaryota</taxon>
        <taxon>Fungi</taxon>
        <taxon>Dikarya</taxon>
        <taxon>Ascomycota</taxon>
        <taxon>Pezizomycotina</taxon>
        <taxon>Dothideomycetes</taxon>
        <taxon>Pleosporomycetidae</taxon>
        <taxon>Pleosporales</taxon>
        <taxon>Pleosporineae</taxon>
        <taxon>Phaeosphaeriaceae</taxon>
        <taxon>Parastagonospora</taxon>
    </lineage>
</organism>
<feature type="compositionally biased region" description="Polar residues" evidence="4">
    <location>
        <begin position="789"/>
        <end position="800"/>
    </location>
</feature>
<proteinExistence type="predicted"/>
<dbReference type="SMART" id="SM00906">
    <property type="entry name" value="Fungal_trans"/>
    <property type="match status" value="1"/>
</dbReference>
<evidence type="ECO:0000256" key="3">
    <source>
        <dbReference type="SAM" id="Coils"/>
    </source>
</evidence>
<feature type="coiled-coil region" evidence="3">
    <location>
        <begin position="98"/>
        <end position="125"/>
    </location>
</feature>
<keyword evidence="3" id="KW-0175">Coiled coil</keyword>
<evidence type="ECO:0000313" key="6">
    <source>
        <dbReference type="EMBL" id="QRC90386.1"/>
    </source>
</evidence>
<feature type="region of interest" description="Disordered" evidence="4">
    <location>
        <begin position="130"/>
        <end position="181"/>
    </location>
</feature>
<feature type="domain" description="Zn(2)-C6 fungal-type" evidence="5">
    <location>
        <begin position="54"/>
        <end position="84"/>
    </location>
</feature>
<dbReference type="CDD" id="cd00067">
    <property type="entry name" value="GAL4"/>
    <property type="match status" value="1"/>
</dbReference>
<dbReference type="VEuPathDB" id="FungiDB:JI435_097920"/>
<reference evidence="7" key="1">
    <citation type="journal article" date="2021" name="BMC Genomics">
        <title>Chromosome-level genome assembly and manually-curated proteome of model necrotroph Parastagonospora nodorum Sn15 reveals a genome-wide trove of candidate effector homologs, and redundancy of virulence-related functions within an accessory chromosome.</title>
        <authorList>
            <person name="Bertazzoni S."/>
            <person name="Jones D.A.B."/>
            <person name="Phan H.T."/>
            <person name="Tan K.-C."/>
            <person name="Hane J.K."/>
        </authorList>
    </citation>
    <scope>NUCLEOTIDE SEQUENCE [LARGE SCALE GENOMIC DNA]</scope>
    <source>
        <strain evidence="7">SN15 / ATCC MYA-4574 / FGSC 10173)</strain>
    </source>
</reference>
<dbReference type="PANTHER" id="PTHR46910:SF4">
    <property type="entry name" value="ZN(2)-C6 FUNGAL-TYPE DOMAIN-CONTAINING PROTEIN"/>
    <property type="match status" value="1"/>
</dbReference>
<dbReference type="PROSITE" id="PS50048">
    <property type="entry name" value="ZN2_CY6_FUNGAL_2"/>
    <property type="match status" value="1"/>
</dbReference>
<sequence>MAPKRASEDEPTLVHKIQRIEHGVSTSPPQPVANNDFSTSVKRKLADSKRTGQACDRCKIRKIRCDGRPEGCTPCEQNRTPCQTTDRITGRATVRGHAEAMESENAYLRRQIADLQDQLKENNIEPRALPAYTGLQPPQWTPTRANDSQSWPDPQRRASASPLPGYMPAGAPEKPEFRPLPSFKRGSIGDNYLGVGTGDHPLSHIRGTSLSIFGTDIDITDYIKDEAAYNSSVMSYSALARLALGEDHVDPVPLPPYKSLNDYATWYLRSLNPYVMLVHKPAFMELVWKFGNDPNFKPTPPQIVMIHMMLATIQYQIAARNSAQSALLDESHRHYAYAMSFYKQLLLGHHELQDIQALTMICHHLRNFPKPGPAWIMTSITYLFALELGLHRSVKNWADGAAKLSNLEIEMRKRIFWALTAILVNLNGKLGRPMPISNEDIDVEFPEPMKDCLPEEEAHLDPFHQCSFQVGIQIAKYTVHDIDLYKTIYSVRSSSTTYVERLKLLEARIQKWREELPYELRDPAHASPDDQIFSLYLEYWFQAYQLHLHHPAVCRSQDPAIMESNLDKCLDASQKMVQNCNTLMVNKSLDIPWINTVVYIAAMFTTLHISAMRKEQLSPNDMKKLRGDMEVWVNVLGECDHFLNSGDNLKAAVVGIVEQLLVNINDGIVKRTATESLARVALQAPQHSTNATPVYDASVYREGYSTAAHTDPALTSSSPTYSSMPVGPAHPYSIGNPIAVPQQTNNAFDHQQTYSNDDQGMTTTHVAALAAASSGTPQSGDSYGYPNTHAHSTNGSQPTYATTAYPQQDWRQWARTYMQPHPMSQPGEYLNTATTLMALGGRDGGSQDAGHNGQPHLDNSGVSSHVHWPDLAYPSVTNGHGHMGHQ</sequence>
<gene>
    <name evidence="6" type="ORF">JI435_097920</name>
</gene>
<dbReference type="Gene3D" id="4.10.240.10">
    <property type="entry name" value="Zn(2)-C6 fungal-type DNA-binding domain"/>
    <property type="match status" value="1"/>
</dbReference>
<name>A0A7U2EP16_PHANO</name>
<dbReference type="AlphaFoldDB" id="A0A7U2EP16"/>
<dbReference type="CDD" id="cd12148">
    <property type="entry name" value="fungal_TF_MHR"/>
    <property type="match status" value="1"/>
</dbReference>
<dbReference type="InterPro" id="IPR036864">
    <property type="entry name" value="Zn2-C6_fun-type_DNA-bd_sf"/>
</dbReference>
<keyword evidence="1" id="KW-0479">Metal-binding</keyword>
<dbReference type="InterPro" id="IPR007219">
    <property type="entry name" value="XnlR_reg_dom"/>
</dbReference>
<evidence type="ECO:0000256" key="2">
    <source>
        <dbReference type="ARBA" id="ARBA00023242"/>
    </source>
</evidence>
<feature type="region of interest" description="Disordered" evidence="4">
    <location>
        <begin position="19"/>
        <end position="45"/>
    </location>
</feature>
<dbReference type="Pfam" id="PF04082">
    <property type="entry name" value="Fungal_trans"/>
    <property type="match status" value="1"/>
</dbReference>
<keyword evidence="2" id="KW-0539">Nucleus</keyword>
<dbReference type="EMBL" id="CP069023">
    <property type="protein sequence ID" value="QRC90386.1"/>
    <property type="molecule type" value="Genomic_DNA"/>
</dbReference>
<protein>
    <recommendedName>
        <fullName evidence="5">Zn(2)-C6 fungal-type domain-containing protein</fullName>
    </recommendedName>
</protein>
<dbReference type="GO" id="GO:0006351">
    <property type="term" value="P:DNA-templated transcription"/>
    <property type="evidence" value="ECO:0007669"/>
    <property type="project" value="InterPro"/>
</dbReference>
<accession>A0A7U2EP16</accession>
<evidence type="ECO:0000259" key="5">
    <source>
        <dbReference type="PROSITE" id="PS50048"/>
    </source>
</evidence>
<keyword evidence="7" id="KW-1185">Reference proteome</keyword>
<dbReference type="InterPro" id="IPR001138">
    <property type="entry name" value="Zn2Cys6_DnaBD"/>
</dbReference>
<evidence type="ECO:0000313" key="7">
    <source>
        <dbReference type="Proteomes" id="UP000663193"/>
    </source>
</evidence>
<dbReference type="PANTHER" id="PTHR46910">
    <property type="entry name" value="TRANSCRIPTION FACTOR PDR1"/>
    <property type="match status" value="1"/>
</dbReference>
<dbReference type="SUPFAM" id="SSF57701">
    <property type="entry name" value="Zn2/Cys6 DNA-binding domain"/>
    <property type="match status" value="1"/>
</dbReference>
<dbReference type="OMA" id="IRCDGRP"/>
<feature type="region of interest" description="Disordered" evidence="4">
    <location>
        <begin position="772"/>
        <end position="800"/>
    </location>
</feature>
<dbReference type="GO" id="GO:0003677">
    <property type="term" value="F:DNA binding"/>
    <property type="evidence" value="ECO:0007669"/>
    <property type="project" value="InterPro"/>
</dbReference>
<feature type="compositionally biased region" description="Polar residues" evidence="4">
    <location>
        <begin position="136"/>
        <end position="152"/>
    </location>
</feature>
<dbReference type="GO" id="GO:0000981">
    <property type="term" value="F:DNA-binding transcription factor activity, RNA polymerase II-specific"/>
    <property type="evidence" value="ECO:0007669"/>
    <property type="project" value="InterPro"/>
</dbReference>
<dbReference type="GO" id="GO:0008270">
    <property type="term" value="F:zinc ion binding"/>
    <property type="evidence" value="ECO:0007669"/>
    <property type="project" value="InterPro"/>
</dbReference>
<dbReference type="OrthoDB" id="4456959at2759"/>
<evidence type="ECO:0000256" key="1">
    <source>
        <dbReference type="ARBA" id="ARBA00022723"/>
    </source>
</evidence>
<dbReference type="InterPro" id="IPR050987">
    <property type="entry name" value="AtrR-like"/>
</dbReference>
<dbReference type="Pfam" id="PF00172">
    <property type="entry name" value="Zn_clus"/>
    <property type="match status" value="1"/>
</dbReference>
<dbReference type="Proteomes" id="UP000663193">
    <property type="component" value="Chromosome 1"/>
</dbReference>